<feature type="signal peptide" evidence="1">
    <location>
        <begin position="1"/>
        <end position="17"/>
    </location>
</feature>
<dbReference type="EMBL" id="PDNB01000043">
    <property type="protein sequence ID" value="PGH13655.1"/>
    <property type="molecule type" value="Genomic_DNA"/>
</dbReference>
<accession>A0A2B7XXI7</accession>
<gene>
    <name evidence="2" type="ORF">AJ79_03503</name>
</gene>
<dbReference type="Proteomes" id="UP000223968">
    <property type="component" value="Unassembled WGS sequence"/>
</dbReference>
<dbReference type="AlphaFoldDB" id="A0A2B7XXI7"/>
<evidence type="ECO:0000256" key="1">
    <source>
        <dbReference type="SAM" id="SignalP"/>
    </source>
</evidence>
<organism evidence="2 3">
    <name type="scientific">Helicocarpus griseus UAMH5409</name>
    <dbReference type="NCBI Taxonomy" id="1447875"/>
    <lineage>
        <taxon>Eukaryota</taxon>
        <taxon>Fungi</taxon>
        <taxon>Dikarya</taxon>
        <taxon>Ascomycota</taxon>
        <taxon>Pezizomycotina</taxon>
        <taxon>Eurotiomycetes</taxon>
        <taxon>Eurotiomycetidae</taxon>
        <taxon>Onygenales</taxon>
        <taxon>Ajellomycetaceae</taxon>
        <taxon>Helicocarpus</taxon>
    </lineage>
</organism>
<keyword evidence="1" id="KW-0732">Signal</keyword>
<sequence>MKLSAIIVSLFAAVAIAAPAREGNKKAALEKRQYCGQCVNGQRICCTGGAIGTCYGTDC</sequence>
<keyword evidence="3" id="KW-1185">Reference proteome</keyword>
<reference evidence="2 3" key="1">
    <citation type="submission" date="2017-10" db="EMBL/GenBank/DDBJ databases">
        <title>Comparative genomics in systemic dimorphic fungi from Ajellomycetaceae.</title>
        <authorList>
            <person name="Munoz J.F."/>
            <person name="Mcewen J.G."/>
            <person name="Clay O.K."/>
            <person name="Cuomo C.A."/>
        </authorList>
    </citation>
    <scope>NUCLEOTIDE SEQUENCE [LARGE SCALE GENOMIC DNA]</scope>
    <source>
        <strain evidence="2 3">UAMH5409</strain>
    </source>
</reference>
<proteinExistence type="predicted"/>
<protein>
    <recommendedName>
        <fullName evidence="4">Invertebrate defensins family profile domain-containing protein</fullName>
    </recommendedName>
</protein>
<dbReference type="OrthoDB" id="10458541at2759"/>
<name>A0A2B7XXI7_9EURO</name>
<evidence type="ECO:0008006" key="4">
    <source>
        <dbReference type="Google" id="ProtNLM"/>
    </source>
</evidence>
<feature type="chain" id="PRO_5012496441" description="Invertebrate defensins family profile domain-containing protein" evidence="1">
    <location>
        <begin position="18"/>
        <end position="59"/>
    </location>
</feature>
<comment type="caution">
    <text evidence="2">The sequence shown here is derived from an EMBL/GenBank/DDBJ whole genome shotgun (WGS) entry which is preliminary data.</text>
</comment>
<evidence type="ECO:0000313" key="3">
    <source>
        <dbReference type="Proteomes" id="UP000223968"/>
    </source>
</evidence>
<evidence type="ECO:0000313" key="2">
    <source>
        <dbReference type="EMBL" id="PGH13655.1"/>
    </source>
</evidence>